<feature type="compositionally biased region" description="Basic and acidic residues" evidence="1">
    <location>
        <begin position="84"/>
        <end position="112"/>
    </location>
</feature>
<dbReference type="EMBL" id="CAFBMH010000112">
    <property type="protein sequence ID" value="CAB4925620.1"/>
    <property type="molecule type" value="Genomic_DNA"/>
</dbReference>
<feature type="region of interest" description="Disordered" evidence="1">
    <location>
        <begin position="133"/>
        <end position="169"/>
    </location>
</feature>
<protein>
    <submittedName>
        <fullName evidence="2">Unannotated protein</fullName>
    </submittedName>
</protein>
<sequence>MHLEVPAIDVSAAAVGEQPRECGEHLPARIDDAAIGNAEPSLRNGRMRDPEAQGKPSRPSGVSHGERGEGKRQRVTALDRHHRSGELDGGHLAGHDREGDERIEPGDLRQPERIEAVIVGPPSARHHRVERGDVAAPEESDAHVGLHSEWVGRAGRRVAGSEPTVRNEL</sequence>
<proteinExistence type="predicted"/>
<feature type="region of interest" description="Disordered" evidence="1">
    <location>
        <begin position="15"/>
        <end position="112"/>
    </location>
</feature>
<evidence type="ECO:0000256" key="1">
    <source>
        <dbReference type="SAM" id="MobiDB-lite"/>
    </source>
</evidence>
<gene>
    <name evidence="2" type="ORF">UFOPK3543_02344</name>
</gene>
<accession>A0A6J7I4H2</accession>
<reference evidence="2" key="1">
    <citation type="submission" date="2020-05" db="EMBL/GenBank/DDBJ databases">
        <authorList>
            <person name="Chiriac C."/>
            <person name="Salcher M."/>
            <person name="Ghai R."/>
            <person name="Kavagutti S V."/>
        </authorList>
    </citation>
    <scope>NUCLEOTIDE SEQUENCE</scope>
</reference>
<evidence type="ECO:0000313" key="2">
    <source>
        <dbReference type="EMBL" id="CAB4925620.1"/>
    </source>
</evidence>
<dbReference type="AlphaFoldDB" id="A0A6J7I4H2"/>
<name>A0A6J7I4H2_9ZZZZ</name>
<feature type="compositionally biased region" description="Basic and acidic residues" evidence="1">
    <location>
        <begin position="18"/>
        <end position="32"/>
    </location>
</feature>
<organism evidence="2">
    <name type="scientific">freshwater metagenome</name>
    <dbReference type="NCBI Taxonomy" id="449393"/>
    <lineage>
        <taxon>unclassified sequences</taxon>
        <taxon>metagenomes</taxon>
        <taxon>ecological metagenomes</taxon>
    </lineage>
</organism>